<dbReference type="GO" id="GO:0006310">
    <property type="term" value="P:DNA recombination"/>
    <property type="evidence" value="ECO:0007669"/>
    <property type="project" value="TreeGrafter"/>
</dbReference>
<dbReference type="GO" id="GO:0003677">
    <property type="term" value="F:DNA binding"/>
    <property type="evidence" value="ECO:0007669"/>
    <property type="project" value="UniProtKB-KW"/>
</dbReference>
<dbReference type="GO" id="GO:0043138">
    <property type="term" value="F:3'-5' DNA helicase activity"/>
    <property type="evidence" value="ECO:0007669"/>
    <property type="project" value="UniProtKB-EC"/>
</dbReference>
<dbReference type="EMBL" id="AJWY01011702">
    <property type="protein sequence ID" value="EKC52024.1"/>
    <property type="molecule type" value="Genomic_DNA"/>
</dbReference>
<dbReference type="GO" id="GO:0009378">
    <property type="term" value="F:four-way junction helicase activity"/>
    <property type="evidence" value="ECO:0007669"/>
    <property type="project" value="TreeGrafter"/>
</dbReference>
<evidence type="ECO:0000256" key="1">
    <source>
        <dbReference type="ARBA" id="ARBA00005446"/>
    </source>
</evidence>
<comment type="similarity">
    <text evidence="1">Belongs to the helicase family. RecQ subfamily.</text>
</comment>
<name>K1S9F2_9ZZZZ</name>
<dbReference type="SMART" id="SM00490">
    <property type="entry name" value="HELICc"/>
    <property type="match status" value="1"/>
</dbReference>
<keyword evidence="3" id="KW-0413">Isomerase</keyword>
<dbReference type="PANTHER" id="PTHR13710">
    <property type="entry name" value="DNA HELICASE RECQ FAMILY MEMBER"/>
    <property type="match status" value="1"/>
</dbReference>
<reference evidence="7" key="1">
    <citation type="journal article" date="2013" name="Environ. Microbiol.">
        <title>Microbiota from the distal guts of lean and obese adolescents exhibit partial functional redundancy besides clear differences in community structure.</title>
        <authorList>
            <person name="Ferrer M."/>
            <person name="Ruiz A."/>
            <person name="Lanza F."/>
            <person name="Haange S.B."/>
            <person name="Oberbach A."/>
            <person name="Till H."/>
            <person name="Bargiela R."/>
            <person name="Campoy C."/>
            <person name="Segura M.T."/>
            <person name="Richter M."/>
            <person name="von Bergen M."/>
            <person name="Seifert J."/>
            <person name="Suarez A."/>
        </authorList>
    </citation>
    <scope>NUCLEOTIDE SEQUENCE</scope>
</reference>
<comment type="catalytic activity">
    <reaction evidence="4">
        <text>Couples ATP hydrolysis with the unwinding of duplex DNA by translocating in the 3'-5' direction.</text>
        <dbReference type="EC" id="5.6.2.4"/>
    </reaction>
</comment>
<keyword evidence="2" id="KW-0238">DNA-binding</keyword>
<evidence type="ECO:0000256" key="4">
    <source>
        <dbReference type="ARBA" id="ARBA00034617"/>
    </source>
</evidence>
<evidence type="ECO:0000256" key="5">
    <source>
        <dbReference type="ARBA" id="ARBA00034808"/>
    </source>
</evidence>
<evidence type="ECO:0000256" key="2">
    <source>
        <dbReference type="ARBA" id="ARBA00023125"/>
    </source>
</evidence>
<evidence type="ECO:0000256" key="3">
    <source>
        <dbReference type="ARBA" id="ARBA00023235"/>
    </source>
</evidence>
<dbReference type="Pfam" id="PF00271">
    <property type="entry name" value="Helicase_C"/>
    <property type="match status" value="1"/>
</dbReference>
<accession>K1S9F2</accession>
<dbReference type="PANTHER" id="PTHR13710:SF105">
    <property type="entry name" value="ATP-DEPENDENT DNA HELICASE Q1"/>
    <property type="match status" value="1"/>
</dbReference>
<feature type="non-terminal residue" evidence="7">
    <location>
        <position position="198"/>
    </location>
</feature>
<dbReference type="GO" id="GO:0005737">
    <property type="term" value="C:cytoplasm"/>
    <property type="evidence" value="ECO:0007669"/>
    <property type="project" value="TreeGrafter"/>
</dbReference>
<gene>
    <name evidence="7" type="ORF">LEA_17099</name>
</gene>
<dbReference type="CDD" id="cd18794">
    <property type="entry name" value="SF2_C_RecQ"/>
    <property type="match status" value="1"/>
</dbReference>
<keyword evidence="7" id="KW-0547">Nucleotide-binding</keyword>
<keyword evidence="7" id="KW-0067">ATP-binding</keyword>
<dbReference type="GO" id="GO:0030894">
    <property type="term" value="C:replisome"/>
    <property type="evidence" value="ECO:0007669"/>
    <property type="project" value="TreeGrafter"/>
</dbReference>
<evidence type="ECO:0000313" key="7">
    <source>
        <dbReference type="EMBL" id="EKC52024.1"/>
    </source>
</evidence>
<sequence length="198" mass="22662">KKLARRPIISAFTATATSKVRDDILQILSLERPVILTTGFDRSNLTFKVKHIKDKDSYILDYLVSHRQDSGIIYCATRKNVEKVYDMLNANGLSVTKYHAGLSAEERKENQDSFIYDIKPVVVATNAFGMGIDKSNVRFVIHYNMPQCIENYYQEAGRAGRDGEDSECVLLYSPQDIMINKFFIEHREPNPDMDAEEQ</sequence>
<dbReference type="PROSITE" id="PS51194">
    <property type="entry name" value="HELICASE_CTER"/>
    <property type="match status" value="1"/>
</dbReference>
<dbReference type="Gene3D" id="3.40.50.300">
    <property type="entry name" value="P-loop containing nucleotide triphosphate hydrolases"/>
    <property type="match status" value="1"/>
</dbReference>
<feature type="non-terminal residue" evidence="7">
    <location>
        <position position="1"/>
    </location>
</feature>
<dbReference type="InterPro" id="IPR001650">
    <property type="entry name" value="Helicase_C-like"/>
</dbReference>
<keyword evidence="7" id="KW-0347">Helicase</keyword>
<feature type="domain" description="Helicase C-terminal" evidence="6">
    <location>
        <begin position="58"/>
        <end position="198"/>
    </location>
</feature>
<protein>
    <recommendedName>
        <fullName evidence="5">DNA 3'-5' helicase</fullName>
        <ecNumber evidence="5">5.6.2.4</ecNumber>
    </recommendedName>
</protein>
<dbReference type="GO" id="GO:0006281">
    <property type="term" value="P:DNA repair"/>
    <property type="evidence" value="ECO:0007669"/>
    <property type="project" value="TreeGrafter"/>
</dbReference>
<dbReference type="GO" id="GO:0043590">
    <property type="term" value="C:bacterial nucleoid"/>
    <property type="evidence" value="ECO:0007669"/>
    <property type="project" value="TreeGrafter"/>
</dbReference>
<organism evidence="7">
    <name type="scientific">human gut metagenome</name>
    <dbReference type="NCBI Taxonomy" id="408170"/>
    <lineage>
        <taxon>unclassified sequences</taxon>
        <taxon>metagenomes</taxon>
        <taxon>organismal metagenomes</taxon>
    </lineage>
</organism>
<evidence type="ECO:0000259" key="6">
    <source>
        <dbReference type="PROSITE" id="PS51194"/>
    </source>
</evidence>
<comment type="caution">
    <text evidence="7">The sequence shown here is derived from an EMBL/GenBank/DDBJ whole genome shotgun (WGS) entry which is preliminary data.</text>
</comment>
<dbReference type="EC" id="5.6.2.4" evidence="5"/>
<proteinExistence type="inferred from homology"/>
<dbReference type="SUPFAM" id="SSF52540">
    <property type="entry name" value="P-loop containing nucleoside triphosphate hydrolases"/>
    <property type="match status" value="1"/>
</dbReference>
<keyword evidence="7" id="KW-0378">Hydrolase</keyword>
<dbReference type="InterPro" id="IPR027417">
    <property type="entry name" value="P-loop_NTPase"/>
</dbReference>
<dbReference type="AlphaFoldDB" id="K1S9F2"/>